<proteinExistence type="predicted"/>
<comment type="caution">
    <text evidence="2">The sequence shown here is derived from an EMBL/GenBank/DDBJ whole genome shotgun (WGS) entry which is preliminary data.</text>
</comment>
<dbReference type="EMBL" id="JAHYIQ010000003">
    <property type="protein sequence ID" value="KAK1133880.1"/>
    <property type="molecule type" value="Genomic_DNA"/>
</dbReference>
<evidence type="ECO:0000313" key="3">
    <source>
        <dbReference type="Proteomes" id="UP001177670"/>
    </source>
</evidence>
<keyword evidence="3" id="KW-1185">Reference proteome</keyword>
<organism evidence="2 3">
    <name type="scientific">Melipona bicolor</name>
    <dbReference type="NCBI Taxonomy" id="60889"/>
    <lineage>
        <taxon>Eukaryota</taxon>
        <taxon>Metazoa</taxon>
        <taxon>Ecdysozoa</taxon>
        <taxon>Arthropoda</taxon>
        <taxon>Hexapoda</taxon>
        <taxon>Insecta</taxon>
        <taxon>Pterygota</taxon>
        <taxon>Neoptera</taxon>
        <taxon>Endopterygota</taxon>
        <taxon>Hymenoptera</taxon>
        <taxon>Apocrita</taxon>
        <taxon>Aculeata</taxon>
        <taxon>Apoidea</taxon>
        <taxon>Anthophila</taxon>
        <taxon>Apidae</taxon>
        <taxon>Melipona</taxon>
    </lineage>
</organism>
<protein>
    <submittedName>
        <fullName evidence="2">Uncharacterized protein</fullName>
    </submittedName>
</protein>
<evidence type="ECO:0000256" key="1">
    <source>
        <dbReference type="SAM" id="MobiDB-lite"/>
    </source>
</evidence>
<evidence type="ECO:0000313" key="2">
    <source>
        <dbReference type="EMBL" id="KAK1133880.1"/>
    </source>
</evidence>
<accession>A0AA40KV47</accession>
<feature type="compositionally biased region" description="Polar residues" evidence="1">
    <location>
        <begin position="7"/>
        <end position="21"/>
    </location>
</feature>
<sequence>MIGITISKMSSQDTQSNSNHKCSGRAVTDSVHSRFRSSGVYCNTCNINVIGNHSAIESHFNSSHPSKEFCCYCRGKVFTYVQMSNDCMEKPKYIVYHKCSTTKEEENTRESL</sequence>
<gene>
    <name evidence="2" type="ORF">K0M31_011666</name>
</gene>
<dbReference type="AlphaFoldDB" id="A0AA40KV47"/>
<feature type="region of interest" description="Disordered" evidence="1">
    <location>
        <begin position="1"/>
        <end position="24"/>
    </location>
</feature>
<dbReference type="Proteomes" id="UP001177670">
    <property type="component" value="Unassembled WGS sequence"/>
</dbReference>
<name>A0AA40KV47_9HYME</name>
<reference evidence="2" key="1">
    <citation type="submission" date="2021-10" db="EMBL/GenBank/DDBJ databases">
        <title>Melipona bicolor Genome sequencing and assembly.</title>
        <authorList>
            <person name="Araujo N.S."/>
            <person name="Arias M.C."/>
        </authorList>
    </citation>
    <scope>NUCLEOTIDE SEQUENCE</scope>
    <source>
        <strain evidence="2">USP_2M_L1-L4_2017</strain>
        <tissue evidence="2">Whole body</tissue>
    </source>
</reference>